<accession>A0ABV8LQF0</accession>
<name>A0ABV8LQF0_9ACTN</name>
<sequence length="191" mass="21041">MTRADDEVLIEALKVAASVLKSAQIPFALAGGYAVYAHGGASSDHDVDFLIKAEDVDRSLEAMAAAGLETHRPPEDWLVKAYHEGTLVDLIHRPVDREVDDDTLADAAVMKVAALSMPVLSPTTLMVHKLLTFNEHHCDYSKGLPLARSLRERIDWSRVRRETKESPYAAAFIRLAELLEIAPRQLETGDA</sequence>
<gene>
    <name evidence="1" type="ORF">ACFOZ4_21775</name>
</gene>
<proteinExistence type="predicted"/>
<keyword evidence="2" id="KW-1185">Reference proteome</keyword>
<evidence type="ECO:0000313" key="1">
    <source>
        <dbReference type="EMBL" id="MFC4133246.1"/>
    </source>
</evidence>
<dbReference type="Gene3D" id="3.30.460.40">
    <property type="match status" value="1"/>
</dbReference>
<organism evidence="1 2">
    <name type="scientific">Hamadaea flava</name>
    <dbReference type="NCBI Taxonomy" id="1742688"/>
    <lineage>
        <taxon>Bacteria</taxon>
        <taxon>Bacillati</taxon>
        <taxon>Actinomycetota</taxon>
        <taxon>Actinomycetes</taxon>
        <taxon>Micromonosporales</taxon>
        <taxon>Micromonosporaceae</taxon>
        <taxon>Hamadaea</taxon>
    </lineage>
</organism>
<dbReference type="Proteomes" id="UP001595816">
    <property type="component" value="Unassembled WGS sequence"/>
</dbReference>
<dbReference type="EMBL" id="JBHSAY010000010">
    <property type="protein sequence ID" value="MFC4133246.1"/>
    <property type="molecule type" value="Genomic_DNA"/>
</dbReference>
<dbReference type="Pfam" id="PF14907">
    <property type="entry name" value="NTP_transf_5"/>
    <property type="match status" value="1"/>
</dbReference>
<comment type="caution">
    <text evidence="1">The sequence shown here is derived from an EMBL/GenBank/DDBJ whole genome shotgun (WGS) entry which is preliminary data.</text>
</comment>
<evidence type="ECO:0000313" key="2">
    <source>
        <dbReference type="Proteomes" id="UP001595816"/>
    </source>
</evidence>
<dbReference type="InterPro" id="IPR039498">
    <property type="entry name" value="NTP_transf_5"/>
</dbReference>
<dbReference type="InterPro" id="IPR043519">
    <property type="entry name" value="NT_sf"/>
</dbReference>
<reference evidence="2" key="1">
    <citation type="journal article" date="2019" name="Int. J. Syst. Evol. Microbiol.">
        <title>The Global Catalogue of Microorganisms (GCM) 10K type strain sequencing project: providing services to taxonomists for standard genome sequencing and annotation.</title>
        <authorList>
            <consortium name="The Broad Institute Genomics Platform"/>
            <consortium name="The Broad Institute Genome Sequencing Center for Infectious Disease"/>
            <person name="Wu L."/>
            <person name="Ma J."/>
        </authorList>
    </citation>
    <scope>NUCLEOTIDE SEQUENCE [LARGE SCALE GENOMIC DNA]</scope>
    <source>
        <strain evidence="2">CGMCC 4.7289</strain>
    </source>
</reference>
<protein>
    <submittedName>
        <fullName evidence="1">Nucleotidyltransferase</fullName>
    </submittedName>
</protein>
<dbReference type="RefSeq" id="WP_253760949.1">
    <property type="nucleotide sequence ID" value="NZ_JAMZDZ010000001.1"/>
</dbReference>
<dbReference type="SUPFAM" id="SSF81301">
    <property type="entry name" value="Nucleotidyltransferase"/>
    <property type="match status" value="1"/>
</dbReference>